<comment type="catalytic activity">
    <reaction evidence="2">
        <text>phosphonoacetaldehyde + H2O = acetaldehyde + phosphate + H(+)</text>
        <dbReference type="Rhea" id="RHEA:18905"/>
        <dbReference type="ChEBI" id="CHEBI:15343"/>
        <dbReference type="ChEBI" id="CHEBI:15377"/>
        <dbReference type="ChEBI" id="CHEBI:15378"/>
        <dbReference type="ChEBI" id="CHEBI:43474"/>
        <dbReference type="ChEBI" id="CHEBI:58383"/>
        <dbReference type="EC" id="3.11.1.1"/>
    </reaction>
</comment>
<dbReference type="Pfam" id="PF00702">
    <property type="entry name" value="Hydrolase"/>
    <property type="match status" value="1"/>
</dbReference>
<dbReference type="SFLD" id="SFLDS00003">
    <property type="entry name" value="Haloacid_Dehalogenase"/>
    <property type="match status" value="1"/>
</dbReference>
<dbReference type="EMBL" id="QQOH01000002">
    <property type="protein sequence ID" value="RDE22486.1"/>
    <property type="molecule type" value="Genomic_DNA"/>
</dbReference>
<comment type="similarity">
    <text evidence="2">Belongs to the HAD-like hydrolase superfamily. PhnX family.</text>
</comment>
<evidence type="ECO:0000313" key="4">
    <source>
        <dbReference type="Proteomes" id="UP000253769"/>
    </source>
</evidence>
<protein>
    <recommendedName>
        <fullName evidence="2">Phosphonoacetaldehyde hydrolase</fullName>
        <shortName evidence="2">Phosphonatase</shortName>
        <ecNumber evidence="2">3.11.1.1</ecNumber>
    </recommendedName>
    <alternativeName>
        <fullName evidence="2">Phosphonoacetaldehyde phosphonohydrolase</fullName>
    </alternativeName>
</protein>
<feature type="binding site" evidence="2">
    <location>
        <position position="19"/>
    </location>
    <ligand>
        <name>Mg(2+)</name>
        <dbReference type="ChEBI" id="CHEBI:18420"/>
    </ligand>
</feature>
<evidence type="ECO:0000313" key="3">
    <source>
        <dbReference type="EMBL" id="RDE22486.1"/>
    </source>
</evidence>
<dbReference type="EC" id="3.11.1.1" evidence="2"/>
<proteinExistence type="inferred from homology"/>
<dbReference type="SFLD" id="SFLDG01129">
    <property type="entry name" value="C1.5:_HAD__Beta-PGM__Phosphata"/>
    <property type="match status" value="1"/>
</dbReference>
<comment type="caution">
    <text evidence="3">The sequence shown here is derived from an EMBL/GenBank/DDBJ whole genome shotgun (WGS) entry which is preliminary data.</text>
</comment>
<keyword evidence="4" id="KW-1185">Reference proteome</keyword>
<feature type="binding site" evidence="2">
    <location>
        <position position="193"/>
    </location>
    <ligand>
        <name>Mg(2+)</name>
        <dbReference type="ChEBI" id="CHEBI:18420"/>
    </ligand>
</feature>
<dbReference type="NCBIfam" id="TIGR01509">
    <property type="entry name" value="HAD-SF-IA-v3"/>
    <property type="match status" value="1"/>
</dbReference>
<accession>A0A369WPJ0</accession>
<dbReference type="InterPro" id="IPR006323">
    <property type="entry name" value="Phosphonoacetald_hydro"/>
</dbReference>
<dbReference type="Gene3D" id="3.40.50.1000">
    <property type="entry name" value="HAD superfamily/HAD-like"/>
    <property type="match status" value="1"/>
</dbReference>
<dbReference type="HAMAP" id="MF_01375">
    <property type="entry name" value="PhnX"/>
    <property type="match status" value="1"/>
</dbReference>
<feature type="active site" description="Nucleophile" evidence="2">
    <location>
        <position position="19"/>
    </location>
</feature>
<dbReference type="InterPro" id="IPR023198">
    <property type="entry name" value="PGP-like_dom2"/>
</dbReference>
<dbReference type="Proteomes" id="UP000253769">
    <property type="component" value="Unassembled WGS sequence"/>
</dbReference>
<dbReference type="GO" id="GO:0000287">
    <property type="term" value="F:magnesium ion binding"/>
    <property type="evidence" value="ECO:0007669"/>
    <property type="project" value="UniProtKB-UniRule"/>
</dbReference>
<feature type="binding site" evidence="2">
    <location>
        <position position="21"/>
    </location>
    <ligand>
        <name>Mg(2+)</name>
        <dbReference type="ChEBI" id="CHEBI:18420"/>
    </ligand>
</feature>
<comment type="cofactor">
    <cofactor evidence="2">
        <name>Mg(2+)</name>
        <dbReference type="ChEBI" id="CHEBI:18420"/>
    </cofactor>
    <text evidence="2">Binds 1 Mg(2+) ion per subunit.</text>
</comment>
<dbReference type="InterPro" id="IPR050155">
    <property type="entry name" value="HAD-like_hydrolase_sf"/>
</dbReference>
<sequence>MKPKREVTNPSLIQAVVFDWAGTVVDFGSLAPIDGFCQLFERNQVPITQAEARIPMGTEKRAHIAQLLAMPRIRDAWLSAYQTPPSEADIDRLYEAFIPIQIEAIERHAQLIPGTRETFDYLSHRKIPVGGNTGYSREMITGLVTSAAEAGYRPQSIVAASDVPRGRPHPDMLHKNLSDLAAESPYRCIKVDDTLPGIKEGLNAGCWTVAVALTGNEIGLDLADWNRLPDNEKELRREQAYRRLHDGGAHYVIDSVAELPGIVEAIERRLKVGERPQ</sequence>
<comment type="subunit">
    <text evidence="2">Homodimer.</text>
</comment>
<dbReference type="InterPro" id="IPR006439">
    <property type="entry name" value="HAD-SF_hydro_IA"/>
</dbReference>
<keyword evidence="1 2" id="KW-0704">Schiff base</keyword>
<keyword evidence="2 3" id="KW-0378">Hydrolase</keyword>
<dbReference type="NCBIfam" id="TIGR01422">
    <property type="entry name" value="phosphonatase"/>
    <property type="match status" value="1"/>
</dbReference>
<dbReference type="GO" id="GO:0006281">
    <property type="term" value="P:DNA repair"/>
    <property type="evidence" value="ECO:0007669"/>
    <property type="project" value="TreeGrafter"/>
</dbReference>
<dbReference type="SFLD" id="SFLDG01135">
    <property type="entry name" value="C1.5.6:_HAD__Beta-PGM__Phospha"/>
    <property type="match status" value="1"/>
</dbReference>
<keyword evidence="2" id="KW-0479">Metal-binding</keyword>
<evidence type="ECO:0000256" key="1">
    <source>
        <dbReference type="ARBA" id="ARBA00023270"/>
    </source>
</evidence>
<dbReference type="InterPro" id="IPR023214">
    <property type="entry name" value="HAD_sf"/>
</dbReference>
<dbReference type="GO" id="GO:0050194">
    <property type="term" value="F:phosphonoacetaldehyde hydrolase activity"/>
    <property type="evidence" value="ECO:0007669"/>
    <property type="project" value="UniProtKB-UniRule"/>
</dbReference>
<evidence type="ECO:0000256" key="2">
    <source>
        <dbReference type="HAMAP-Rule" id="MF_01375"/>
    </source>
</evidence>
<dbReference type="RefSeq" id="WP_114695111.1">
    <property type="nucleotide sequence ID" value="NZ_QQOH01000002.1"/>
</dbReference>
<dbReference type="SUPFAM" id="SSF56784">
    <property type="entry name" value="HAD-like"/>
    <property type="match status" value="1"/>
</dbReference>
<dbReference type="PANTHER" id="PTHR43434:SF19">
    <property type="entry name" value="PHOSPHONOACETALDEHYDE HYDROLASE"/>
    <property type="match status" value="1"/>
</dbReference>
<dbReference type="GO" id="GO:0019700">
    <property type="term" value="P:organic phosphonate catabolic process"/>
    <property type="evidence" value="ECO:0007669"/>
    <property type="project" value="InterPro"/>
</dbReference>
<dbReference type="AlphaFoldDB" id="A0A369WPJ0"/>
<keyword evidence="2" id="KW-0460">Magnesium</keyword>
<reference evidence="3 4" key="1">
    <citation type="submission" date="2018-07" db="EMBL/GenBank/DDBJ databases">
        <title>Motiliproteus coralliicola sp. nov., a bacterium isolated from Coral.</title>
        <authorList>
            <person name="Wang G."/>
        </authorList>
    </citation>
    <scope>NUCLEOTIDE SEQUENCE [LARGE SCALE GENOMIC DNA]</scope>
    <source>
        <strain evidence="3 4">C34</strain>
    </source>
</reference>
<dbReference type="InterPro" id="IPR036412">
    <property type="entry name" value="HAD-like_sf"/>
</dbReference>
<dbReference type="GO" id="GO:0005829">
    <property type="term" value="C:cytosol"/>
    <property type="evidence" value="ECO:0007669"/>
    <property type="project" value="TreeGrafter"/>
</dbReference>
<dbReference type="GO" id="GO:0008967">
    <property type="term" value="F:phosphoglycolate phosphatase activity"/>
    <property type="evidence" value="ECO:0007669"/>
    <property type="project" value="TreeGrafter"/>
</dbReference>
<comment type="function">
    <text evidence="2">Involved in phosphonate degradation.</text>
</comment>
<dbReference type="Gene3D" id="1.10.150.240">
    <property type="entry name" value="Putative phosphatase, domain 2"/>
    <property type="match status" value="1"/>
</dbReference>
<feature type="active site" description="Schiff-base intermediate with substrate" evidence="2">
    <location>
        <position position="60"/>
    </location>
</feature>
<organism evidence="3 4">
    <name type="scientific">Motiliproteus coralliicola</name>
    <dbReference type="NCBI Taxonomy" id="2283196"/>
    <lineage>
        <taxon>Bacteria</taxon>
        <taxon>Pseudomonadati</taxon>
        <taxon>Pseudomonadota</taxon>
        <taxon>Gammaproteobacteria</taxon>
        <taxon>Oceanospirillales</taxon>
        <taxon>Oceanospirillaceae</taxon>
        <taxon>Motiliproteus</taxon>
    </lineage>
</organism>
<dbReference type="OrthoDB" id="5504491at2"/>
<gene>
    <name evidence="2" type="primary">phnX</name>
    <name evidence="3" type="ORF">DV711_07740</name>
</gene>
<name>A0A369WPJ0_9GAMM</name>
<dbReference type="PANTHER" id="PTHR43434">
    <property type="entry name" value="PHOSPHOGLYCOLATE PHOSPHATASE"/>
    <property type="match status" value="1"/>
</dbReference>